<name>L1NG19_9PORP</name>
<proteinExistence type="predicted"/>
<dbReference type="AlphaFoldDB" id="L1NG19"/>
<evidence type="ECO:0000313" key="1">
    <source>
        <dbReference type="EMBL" id="EKY02439.1"/>
    </source>
</evidence>
<evidence type="ECO:0000313" key="2">
    <source>
        <dbReference type="Proteomes" id="UP000010408"/>
    </source>
</evidence>
<reference evidence="1 2" key="1">
    <citation type="submission" date="2012-05" db="EMBL/GenBank/DDBJ databases">
        <authorList>
            <person name="Weinstock G."/>
            <person name="Sodergren E."/>
            <person name="Lobos E.A."/>
            <person name="Fulton L."/>
            <person name="Fulton R."/>
            <person name="Courtney L."/>
            <person name="Fronick C."/>
            <person name="O'Laughlin M."/>
            <person name="Godfrey J."/>
            <person name="Wilson R.M."/>
            <person name="Miner T."/>
            <person name="Farmer C."/>
            <person name="Delehaunty K."/>
            <person name="Cordes M."/>
            <person name="Minx P."/>
            <person name="Tomlinson C."/>
            <person name="Chen J."/>
            <person name="Wollam A."/>
            <person name="Pepin K.H."/>
            <person name="Bhonagiri V."/>
            <person name="Zhang X."/>
            <person name="Suruliraj S."/>
            <person name="Warren W."/>
            <person name="Mitreva M."/>
            <person name="Mardis E.R."/>
            <person name="Wilson R.K."/>
        </authorList>
    </citation>
    <scope>NUCLEOTIDE SEQUENCE [LARGE SCALE GENOMIC DNA]</scope>
    <source>
        <strain evidence="1 2">F0037</strain>
    </source>
</reference>
<dbReference type="STRING" id="1127696.HMPREF9134_00454"/>
<protein>
    <submittedName>
        <fullName evidence="1">Uncharacterized protein</fullName>
    </submittedName>
</protein>
<comment type="caution">
    <text evidence="1">The sequence shown here is derived from an EMBL/GenBank/DDBJ whole genome shotgun (WGS) entry which is preliminary data.</text>
</comment>
<accession>L1NG19</accession>
<gene>
    <name evidence="1" type="ORF">HMPREF9134_00454</name>
</gene>
<dbReference type="Proteomes" id="UP000010408">
    <property type="component" value="Unassembled WGS sequence"/>
</dbReference>
<dbReference type="HOGENOM" id="CLU_2274823_0_0_10"/>
<organism evidence="1 2">
    <name type="scientific">Porphyromonas catoniae F0037</name>
    <dbReference type="NCBI Taxonomy" id="1127696"/>
    <lineage>
        <taxon>Bacteria</taxon>
        <taxon>Pseudomonadati</taxon>
        <taxon>Bacteroidota</taxon>
        <taxon>Bacteroidia</taxon>
        <taxon>Bacteroidales</taxon>
        <taxon>Porphyromonadaceae</taxon>
        <taxon>Porphyromonas</taxon>
    </lineage>
</organism>
<dbReference type="EMBL" id="AMEQ01000015">
    <property type="protein sequence ID" value="EKY02439.1"/>
    <property type="molecule type" value="Genomic_DNA"/>
</dbReference>
<sequence length="102" mass="11189">MYTLCKLSSKLKRELLSHKAPLPIRGCSSSCPYEVGSFGLEYQQCPVGRPVTSTRGYPLPLVHLPAFRPSGGLSEHLAFRPAPSLRTPCVGLSPRLFGRFNC</sequence>